<evidence type="ECO:0000256" key="2">
    <source>
        <dbReference type="ARBA" id="ARBA00030291"/>
    </source>
</evidence>
<dbReference type="GO" id="GO:0004462">
    <property type="term" value="F:lactoylglutathione lyase activity"/>
    <property type="evidence" value="ECO:0007669"/>
    <property type="project" value="InterPro"/>
</dbReference>
<dbReference type="GO" id="GO:0046872">
    <property type="term" value="F:metal ion binding"/>
    <property type="evidence" value="ECO:0007669"/>
    <property type="project" value="UniProtKB-KW"/>
</dbReference>
<dbReference type="GO" id="GO:0019243">
    <property type="term" value="P:methylglyoxal catabolic process to D-lactate via S-lactoyl-glutathione"/>
    <property type="evidence" value="ECO:0007669"/>
    <property type="project" value="TreeGrafter"/>
</dbReference>
<feature type="domain" description="VOC" evidence="6">
    <location>
        <begin position="4"/>
        <end position="128"/>
    </location>
</feature>
<keyword evidence="8" id="KW-1185">Reference proteome</keyword>
<reference evidence="7 8" key="1">
    <citation type="submission" date="2017-09" db="EMBL/GenBank/DDBJ databases">
        <title>Complete Genome Sequences of Two Strains of the Meat Spoilage Bacterium Brochothrix thermosphacta Isolated from Ground Chicken.</title>
        <authorList>
            <person name="Paoli G.C."/>
            <person name="Wijey C."/>
            <person name="Chen C.-Y."/>
            <person name="Nguyen L."/>
            <person name="Yan X."/>
            <person name="Irwin P.L."/>
        </authorList>
    </citation>
    <scope>NUCLEOTIDE SEQUENCE [LARGE SCALE GENOMIC DNA]</scope>
    <source>
        <strain evidence="7 8">BI</strain>
    </source>
</reference>
<dbReference type="InterPro" id="IPR029068">
    <property type="entry name" value="Glyas_Bleomycin-R_OHBP_Dase"/>
</dbReference>
<dbReference type="AlphaFoldDB" id="A0A1D2L2M7"/>
<dbReference type="InterPro" id="IPR018146">
    <property type="entry name" value="Glyoxalase_1_CS"/>
</dbReference>
<dbReference type="SUPFAM" id="SSF54593">
    <property type="entry name" value="Glyoxalase/Bleomycin resistance protein/Dihydroxybiphenyl dioxygenase"/>
    <property type="match status" value="1"/>
</dbReference>
<dbReference type="Gene3D" id="3.10.180.10">
    <property type="entry name" value="2,3-Dihydroxybiphenyl 1,2-Dioxygenase, domain 1"/>
    <property type="match status" value="1"/>
</dbReference>
<organism evidence="7 8">
    <name type="scientific">Brochothrix thermosphacta</name>
    <name type="common">Microbacterium thermosphactum</name>
    <dbReference type="NCBI Taxonomy" id="2756"/>
    <lineage>
        <taxon>Bacteria</taxon>
        <taxon>Bacillati</taxon>
        <taxon>Bacillota</taxon>
        <taxon>Bacilli</taxon>
        <taxon>Bacillales</taxon>
        <taxon>Listeriaceae</taxon>
        <taxon>Brochothrix</taxon>
    </lineage>
</organism>
<evidence type="ECO:0000256" key="5">
    <source>
        <dbReference type="ARBA" id="ARBA00033298"/>
    </source>
</evidence>
<evidence type="ECO:0000313" key="8">
    <source>
        <dbReference type="Proteomes" id="UP000243591"/>
    </source>
</evidence>
<evidence type="ECO:0000256" key="4">
    <source>
        <dbReference type="ARBA" id="ARBA00032460"/>
    </source>
</evidence>
<accession>A0A1D2L2M7</accession>
<sequence>MSFRMLHTCYRVKNLEKSIEFYKSALNFQVVKERDFPESQFKLVYLSNSLTDDLYELELTYNYDQTEPYDLGNGYGHIAVEADDLQRTHAAHKEAGYEVTDLKSLSNNAATYYFITDPDGYRIEVIQAK</sequence>
<dbReference type="RefSeq" id="WP_069125406.1">
    <property type="nucleotide sequence ID" value="NZ_CP023483.1"/>
</dbReference>
<keyword evidence="7" id="KW-0456">Lyase</keyword>
<proteinExistence type="predicted"/>
<dbReference type="PROSITE" id="PS00935">
    <property type="entry name" value="GLYOXALASE_I_2"/>
    <property type="match status" value="1"/>
</dbReference>
<dbReference type="OrthoDB" id="192739at2"/>
<dbReference type="KEGG" id="bths:CNY62_04295"/>
<dbReference type="GO" id="GO:0005737">
    <property type="term" value="C:cytoplasm"/>
    <property type="evidence" value="ECO:0007669"/>
    <property type="project" value="TreeGrafter"/>
</dbReference>
<dbReference type="InterPro" id="IPR037523">
    <property type="entry name" value="VOC_core"/>
</dbReference>
<evidence type="ECO:0000259" key="6">
    <source>
        <dbReference type="PROSITE" id="PS51819"/>
    </source>
</evidence>
<name>A0A1D2L2M7_BROTH</name>
<protein>
    <recommendedName>
        <fullName evidence="3">Aldoketomutase</fullName>
    </recommendedName>
    <alternativeName>
        <fullName evidence="2">Ketone-aldehyde mutase</fullName>
    </alternativeName>
    <alternativeName>
        <fullName evidence="4">Methylglyoxalase</fullName>
    </alternativeName>
    <alternativeName>
        <fullName evidence="5">S-D-lactoylglutathione methylglyoxal lyase</fullName>
    </alternativeName>
</protein>
<evidence type="ECO:0000256" key="1">
    <source>
        <dbReference type="ARBA" id="ARBA00022723"/>
    </source>
</evidence>
<dbReference type="Pfam" id="PF00903">
    <property type="entry name" value="Glyoxalase"/>
    <property type="match status" value="1"/>
</dbReference>
<keyword evidence="1" id="KW-0479">Metal-binding</keyword>
<dbReference type="Proteomes" id="UP000243591">
    <property type="component" value="Chromosome"/>
</dbReference>
<evidence type="ECO:0000313" key="7">
    <source>
        <dbReference type="EMBL" id="ATF25673.1"/>
    </source>
</evidence>
<gene>
    <name evidence="7" type="ORF">CNY62_04295</name>
</gene>
<evidence type="ECO:0000256" key="3">
    <source>
        <dbReference type="ARBA" id="ARBA00030892"/>
    </source>
</evidence>
<dbReference type="PANTHER" id="PTHR46036">
    <property type="entry name" value="LACTOYLGLUTATHIONE LYASE"/>
    <property type="match status" value="1"/>
</dbReference>
<dbReference type="EMBL" id="CP023483">
    <property type="protein sequence ID" value="ATF25673.1"/>
    <property type="molecule type" value="Genomic_DNA"/>
</dbReference>
<dbReference type="InterPro" id="IPR004360">
    <property type="entry name" value="Glyas_Fos-R_dOase_dom"/>
</dbReference>
<dbReference type="STRING" id="2756.BFR44_07575"/>
<dbReference type="PROSITE" id="PS51819">
    <property type="entry name" value="VOC"/>
    <property type="match status" value="1"/>
</dbReference>
<dbReference type="PANTHER" id="PTHR46036:SF5">
    <property type="entry name" value="LACTOYLGLUTATHIONE LYASE"/>
    <property type="match status" value="1"/>
</dbReference>